<proteinExistence type="predicted"/>
<keyword evidence="2" id="KW-0472">Membrane</keyword>
<dbReference type="SUPFAM" id="SSF56349">
    <property type="entry name" value="DNA breaking-rejoining enzymes"/>
    <property type="match status" value="1"/>
</dbReference>
<evidence type="ECO:0000313" key="3">
    <source>
        <dbReference type="EMBL" id="RGX06795.1"/>
    </source>
</evidence>
<dbReference type="Proteomes" id="UP000286031">
    <property type="component" value="Unassembled WGS sequence"/>
</dbReference>
<dbReference type="EMBL" id="QSBI01000033">
    <property type="protein sequence ID" value="RGX06795.1"/>
    <property type="molecule type" value="Genomic_DNA"/>
</dbReference>
<protein>
    <submittedName>
        <fullName evidence="3">Integrase</fullName>
    </submittedName>
</protein>
<organism evidence="3 4">
    <name type="scientific">Bacteroides ovatus</name>
    <dbReference type="NCBI Taxonomy" id="28116"/>
    <lineage>
        <taxon>Bacteria</taxon>
        <taxon>Pseudomonadati</taxon>
        <taxon>Bacteroidota</taxon>
        <taxon>Bacteroidia</taxon>
        <taxon>Bacteroidales</taxon>
        <taxon>Bacteroidaceae</taxon>
        <taxon>Bacteroides</taxon>
    </lineage>
</organism>
<dbReference type="AlphaFoldDB" id="A0A413EIH4"/>
<dbReference type="GO" id="GO:0015074">
    <property type="term" value="P:DNA integration"/>
    <property type="evidence" value="ECO:0007669"/>
    <property type="project" value="InterPro"/>
</dbReference>
<accession>A0A413EIH4</accession>
<dbReference type="InterPro" id="IPR013762">
    <property type="entry name" value="Integrase-like_cat_sf"/>
</dbReference>
<dbReference type="GO" id="GO:0003677">
    <property type="term" value="F:DNA binding"/>
    <property type="evidence" value="ECO:0007669"/>
    <property type="project" value="InterPro"/>
</dbReference>
<gene>
    <name evidence="3" type="ORF">DWV35_20685</name>
</gene>
<keyword evidence="2" id="KW-1133">Transmembrane helix</keyword>
<dbReference type="Gene3D" id="1.10.443.10">
    <property type="entry name" value="Intergrase catalytic core"/>
    <property type="match status" value="1"/>
</dbReference>
<name>A0A413EIH4_BACOV</name>
<evidence type="ECO:0000256" key="1">
    <source>
        <dbReference type="ARBA" id="ARBA00023172"/>
    </source>
</evidence>
<reference evidence="3 4" key="1">
    <citation type="submission" date="2018-08" db="EMBL/GenBank/DDBJ databases">
        <title>A genome reference for cultivated species of the human gut microbiota.</title>
        <authorList>
            <person name="Zou Y."/>
            <person name="Xue W."/>
            <person name="Luo G."/>
        </authorList>
    </citation>
    <scope>NUCLEOTIDE SEQUENCE [LARGE SCALE GENOMIC DNA]</scope>
    <source>
        <strain evidence="3 4">AF04-46</strain>
    </source>
</reference>
<keyword evidence="2" id="KW-0812">Transmembrane</keyword>
<sequence>MACKILMNSEYKSALFLSIKIGYLSSFQKQAANSLVTETLQYFVFFCRPAYSAILVKCLIINVLRFILAIPFFTAFLNITYTARHTWATTAYYCEIHPGIISEAMGHSSITVTETYLKPFRNKKIDEANKQVLDFVKRSVTGVSA</sequence>
<evidence type="ECO:0000256" key="2">
    <source>
        <dbReference type="SAM" id="Phobius"/>
    </source>
</evidence>
<dbReference type="InterPro" id="IPR011010">
    <property type="entry name" value="DNA_brk_join_enz"/>
</dbReference>
<dbReference type="GO" id="GO:0006310">
    <property type="term" value="P:DNA recombination"/>
    <property type="evidence" value="ECO:0007669"/>
    <property type="project" value="UniProtKB-KW"/>
</dbReference>
<keyword evidence="1" id="KW-0233">DNA recombination</keyword>
<feature type="transmembrane region" description="Helical" evidence="2">
    <location>
        <begin position="50"/>
        <end position="77"/>
    </location>
</feature>
<comment type="caution">
    <text evidence="3">The sequence shown here is derived from an EMBL/GenBank/DDBJ whole genome shotgun (WGS) entry which is preliminary data.</text>
</comment>
<evidence type="ECO:0000313" key="4">
    <source>
        <dbReference type="Proteomes" id="UP000286031"/>
    </source>
</evidence>